<evidence type="ECO:0000313" key="2">
    <source>
        <dbReference type="EMBL" id="MDX5985532.1"/>
    </source>
</evidence>
<dbReference type="InterPro" id="IPR016032">
    <property type="entry name" value="Sig_transdc_resp-reg_C-effctor"/>
</dbReference>
<dbReference type="Gene3D" id="3.40.50.10070">
    <property type="entry name" value="TolB, N-terminal domain"/>
    <property type="match status" value="1"/>
</dbReference>
<comment type="caution">
    <text evidence="2">The sequence shown here is derived from an EMBL/GenBank/DDBJ whole genome shotgun (WGS) entry which is preliminary data.</text>
</comment>
<dbReference type="RefSeq" id="WP_010407855.1">
    <property type="nucleotide sequence ID" value="NZ_JAWXXV010000001.1"/>
</dbReference>
<feature type="region of interest" description="Disordered" evidence="1">
    <location>
        <begin position="175"/>
        <end position="194"/>
    </location>
</feature>
<dbReference type="SUPFAM" id="SSF46894">
    <property type="entry name" value="C-terminal effector domain of the bipartite response regulators"/>
    <property type="match status" value="1"/>
</dbReference>
<dbReference type="InterPro" id="IPR051677">
    <property type="entry name" value="AfsR-DnrI-RedD_regulator"/>
</dbReference>
<accession>A0ABU4PP02</accession>
<proteinExistence type="predicted"/>
<evidence type="ECO:0000256" key="1">
    <source>
        <dbReference type="SAM" id="MobiDB-lite"/>
    </source>
</evidence>
<evidence type="ECO:0000313" key="3">
    <source>
        <dbReference type="Proteomes" id="UP001279660"/>
    </source>
</evidence>
<dbReference type="Gene3D" id="1.10.10.10">
    <property type="entry name" value="Winged helix-like DNA-binding domain superfamily/Winged helix DNA-binding domain"/>
    <property type="match status" value="1"/>
</dbReference>
<evidence type="ECO:0008006" key="4">
    <source>
        <dbReference type="Google" id="ProtNLM"/>
    </source>
</evidence>
<dbReference type="InterPro" id="IPR036388">
    <property type="entry name" value="WH-like_DNA-bd_sf"/>
</dbReference>
<keyword evidence="3" id="KW-1185">Reference proteome</keyword>
<sequence>MENRTRHRLRLLGAFGLFAPDGTRLPITSRKGIALLALIALARSGERSRAWLQAQLWGGRDPDQARASLRRELSNLRIAINGTDGPPLLSADSVKVRLDLERIDVDVRELHTDVTNVRTPALADPGELLEGLDLPGEEGFEDWLREQRQQVRTLIEHVHVQAWERIALSDAGVPAQGEQTPATTAPATGFAPSSRRPSVGVIGFNTRSSDPDDIALAAAFTDEIGDALSRFSTLFVVLAGPRVERPLDHGPVCRELGVRYLLEGSVRHEGDTIRIQVRLTDGVVREQIWARHFDTSLRALFDVQAEIAATVAQQIDSSVEIAERTRAAAQPVTTADAYHLYWRANALFRRWERAPMAEAIALAGQVLVLEPNNA</sequence>
<feature type="compositionally biased region" description="Low complexity" evidence="1">
    <location>
        <begin position="175"/>
        <end position="192"/>
    </location>
</feature>
<dbReference type="PANTHER" id="PTHR35807">
    <property type="entry name" value="TRANSCRIPTIONAL REGULATOR REDD-RELATED"/>
    <property type="match status" value="1"/>
</dbReference>
<protein>
    <recommendedName>
        <fullName evidence="4">Bacterial transcriptional activator domain-containing protein</fullName>
    </recommendedName>
</protein>
<gene>
    <name evidence="2" type="ORF">SIL82_14845</name>
</gene>
<dbReference type="EMBL" id="JAWXXV010000001">
    <property type="protein sequence ID" value="MDX5985532.1"/>
    <property type="molecule type" value="Genomic_DNA"/>
</dbReference>
<organism evidence="2 3">
    <name type="scientific">Sphingomonas echinoides</name>
    <dbReference type="NCBI Taxonomy" id="59803"/>
    <lineage>
        <taxon>Bacteria</taxon>
        <taxon>Pseudomonadati</taxon>
        <taxon>Pseudomonadota</taxon>
        <taxon>Alphaproteobacteria</taxon>
        <taxon>Sphingomonadales</taxon>
        <taxon>Sphingomonadaceae</taxon>
        <taxon>Sphingomonas</taxon>
    </lineage>
</organism>
<name>A0ABU4PP02_9SPHN</name>
<reference evidence="2 3" key="1">
    <citation type="submission" date="2023-11" db="EMBL/GenBank/DDBJ databases">
        <title>MicrobeMod: A computational toolkit for identifying prokaryotic methylation and restriction-modification with nanopore sequencing.</title>
        <authorList>
            <person name="Crits-Christoph A."/>
            <person name="Kang S.C."/>
            <person name="Lee H."/>
            <person name="Ostrov N."/>
        </authorList>
    </citation>
    <scope>NUCLEOTIDE SEQUENCE [LARGE SCALE GENOMIC DNA]</scope>
    <source>
        <strain evidence="2 3">ATCC 14820</strain>
    </source>
</reference>
<dbReference type="Proteomes" id="UP001279660">
    <property type="component" value="Unassembled WGS sequence"/>
</dbReference>